<dbReference type="Pfam" id="PF01312">
    <property type="entry name" value="Bac_export_2"/>
    <property type="match status" value="1"/>
</dbReference>
<evidence type="ECO:0000313" key="4">
    <source>
        <dbReference type="EMBL" id="SEG14150.1"/>
    </source>
</evidence>
<evidence type="ECO:0000256" key="1">
    <source>
        <dbReference type="ARBA" id="ARBA00010690"/>
    </source>
</evidence>
<keyword evidence="4" id="KW-0969">Cilium</keyword>
<dbReference type="RefSeq" id="WP_104008674.1">
    <property type="nucleotide sequence ID" value="NZ_FNVD01000012.1"/>
</dbReference>
<keyword evidence="3" id="KW-1133">Transmembrane helix</keyword>
<evidence type="ECO:0000256" key="3">
    <source>
        <dbReference type="SAM" id="Phobius"/>
    </source>
</evidence>
<dbReference type="OrthoDB" id="9807950at2"/>
<keyword evidence="4" id="KW-0966">Cell projection</keyword>
<keyword evidence="3" id="KW-0472">Membrane</keyword>
<gene>
    <name evidence="4" type="ORF">SAMN05421751_11242</name>
</gene>
<feature type="compositionally biased region" description="Basic and acidic residues" evidence="2">
    <location>
        <begin position="1"/>
        <end position="16"/>
    </location>
</feature>
<dbReference type="PANTHER" id="PTHR30531:SF12">
    <property type="entry name" value="FLAGELLAR BIOSYNTHETIC PROTEIN FLHB"/>
    <property type="match status" value="1"/>
</dbReference>
<organism evidence="4 5">
    <name type="scientific">Jhaorihella thermophila</name>
    <dbReference type="NCBI Taxonomy" id="488547"/>
    <lineage>
        <taxon>Bacteria</taxon>
        <taxon>Pseudomonadati</taxon>
        <taxon>Pseudomonadota</taxon>
        <taxon>Alphaproteobacteria</taxon>
        <taxon>Rhodobacterales</taxon>
        <taxon>Paracoccaceae</taxon>
        <taxon>Jhaorihella</taxon>
    </lineage>
</organism>
<dbReference type="Proteomes" id="UP000236742">
    <property type="component" value="Unassembled WGS sequence"/>
</dbReference>
<protein>
    <submittedName>
        <fullName evidence="4">Flagellar biosynthetic protein FlhB</fullName>
    </submittedName>
</protein>
<dbReference type="PRINTS" id="PR00950">
    <property type="entry name" value="TYPE3IMSPROT"/>
</dbReference>
<proteinExistence type="inferred from homology"/>
<dbReference type="EMBL" id="FNVD01000012">
    <property type="protein sequence ID" value="SEG14150.1"/>
    <property type="molecule type" value="Genomic_DNA"/>
</dbReference>
<evidence type="ECO:0000256" key="2">
    <source>
        <dbReference type="SAM" id="MobiDB-lite"/>
    </source>
</evidence>
<keyword evidence="4" id="KW-0282">Flagellum</keyword>
<dbReference type="InterPro" id="IPR006135">
    <property type="entry name" value="T3SS_substrate_exporter"/>
</dbReference>
<keyword evidence="3" id="KW-0812">Transmembrane</keyword>
<comment type="similarity">
    <text evidence="1">Belongs to the type III secretion exporter family.</text>
</comment>
<dbReference type="Gene3D" id="6.10.250.2080">
    <property type="match status" value="1"/>
</dbReference>
<feature type="transmembrane region" description="Helical" evidence="3">
    <location>
        <begin position="193"/>
        <end position="215"/>
    </location>
</feature>
<dbReference type="GO" id="GO:0009306">
    <property type="term" value="P:protein secretion"/>
    <property type="evidence" value="ECO:0007669"/>
    <property type="project" value="InterPro"/>
</dbReference>
<keyword evidence="5" id="KW-1185">Reference proteome</keyword>
<dbReference type="InterPro" id="IPR029025">
    <property type="entry name" value="T3SS_substrate_exporter_C"/>
</dbReference>
<dbReference type="AlphaFoldDB" id="A0A1H5XRW0"/>
<dbReference type="Gene3D" id="3.40.1690.10">
    <property type="entry name" value="secretion proteins EscU"/>
    <property type="match status" value="1"/>
</dbReference>
<dbReference type="SUPFAM" id="SSF160544">
    <property type="entry name" value="EscU C-terminal domain-like"/>
    <property type="match status" value="1"/>
</dbReference>
<accession>A0A1H5XRW0</accession>
<feature type="transmembrane region" description="Helical" evidence="3">
    <location>
        <begin position="31"/>
        <end position="56"/>
    </location>
</feature>
<name>A0A1H5XRW0_9RHOB</name>
<dbReference type="PANTHER" id="PTHR30531">
    <property type="entry name" value="FLAGELLAR BIOSYNTHETIC PROTEIN FLHB"/>
    <property type="match status" value="1"/>
</dbReference>
<feature type="transmembrane region" description="Helical" evidence="3">
    <location>
        <begin position="154"/>
        <end position="173"/>
    </location>
</feature>
<dbReference type="GO" id="GO:0005886">
    <property type="term" value="C:plasma membrane"/>
    <property type="evidence" value="ECO:0007669"/>
    <property type="project" value="TreeGrafter"/>
</dbReference>
<feature type="transmembrane region" description="Helical" evidence="3">
    <location>
        <begin position="89"/>
        <end position="114"/>
    </location>
</feature>
<sequence length="365" mass="39644">MSESDDRSQDKPHEPTPQKLRKAREKGDIPLSADLSLAAGYFGFFLVATALGGHVVSQLGSPLGALLDRPDRLSEQVFDGGARAVSGQLLMALSAPLGLIFAIPAIAALLSIVAQRGLVFSGSRLQPKLARISIISNAGKKFGRAGLFEFFKSLIKLIVYAAVLGWLLHGRLHDIVATVHMPAPAAAVELARLSVQLLGMIVVVAFAIAAVDTVWQHLEYRRRHRMTHKELMDEFKEMEGDPHVKQERRQRGHEIATSRMMADVPTADVVIVNPTHYAVALKWDRAPGSAPVCVAKGVDEVAASIRAAAEEAGVPIHSDPPTARALHATVDLGQEIAEEHYRAVAAAIRFADRMRKIAREQSAWR</sequence>
<feature type="region of interest" description="Disordered" evidence="2">
    <location>
        <begin position="1"/>
        <end position="25"/>
    </location>
</feature>
<evidence type="ECO:0000313" key="5">
    <source>
        <dbReference type="Proteomes" id="UP000236742"/>
    </source>
</evidence>
<reference evidence="4 5" key="1">
    <citation type="submission" date="2016-10" db="EMBL/GenBank/DDBJ databases">
        <authorList>
            <person name="de Groot N.N."/>
        </authorList>
    </citation>
    <scope>NUCLEOTIDE SEQUENCE [LARGE SCALE GENOMIC DNA]</scope>
    <source>
        <strain evidence="4 5">DSM 23413</strain>
    </source>
</reference>